<gene>
    <name evidence="6" type="ORF">Bpfe_023631</name>
</gene>
<keyword evidence="7" id="KW-1185">Reference proteome</keyword>
<evidence type="ECO:0000256" key="2">
    <source>
        <dbReference type="ARBA" id="ARBA00022679"/>
    </source>
</evidence>
<dbReference type="AlphaFoldDB" id="A0AAD8F173"/>
<feature type="domain" description="Phospholipid/glycerol acyltransferase" evidence="5">
    <location>
        <begin position="86"/>
        <end position="210"/>
    </location>
</feature>
<evidence type="ECO:0000313" key="6">
    <source>
        <dbReference type="EMBL" id="KAK0046908.1"/>
    </source>
</evidence>
<evidence type="ECO:0000313" key="7">
    <source>
        <dbReference type="Proteomes" id="UP001233172"/>
    </source>
</evidence>
<comment type="caution">
    <text evidence="6">The sequence shown here is derived from an EMBL/GenBank/DDBJ whole genome shotgun (WGS) entry which is preliminary data.</text>
</comment>
<keyword evidence="4" id="KW-0472">Membrane</keyword>
<feature type="transmembrane region" description="Helical" evidence="4">
    <location>
        <begin position="6"/>
        <end position="32"/>
    </location>
</feature>
<evidence type="ECO:0000256" key="1">
    <source>
        <dbReference type="ARBA" id="ARBA00008655"/>
    </source>
</evidence>
<dbReference type="InterPro" id="IPR032098">
    <property type="entry name" value="Acyltransf_C"/>
</dbReference>
<protein>
    <submittedName>
        <fullName evidence="6">Acyl-CoA:lysophosphatidylglycerol acyltransferase 1</fullName>
    </submittedName>
</protein>
<evidence type="ECO:0000256" key="3">
    <source>
        <dbReference type="ARBA" id="ARBA00023315"/>
    </source>
</evidence>
<keyword evidence="3 6" id="KW-0012">Acyltransferase</keyword>
<name>A0AAD8F173_BIOPF</name>
<dbReference type="Pfam" id="PF16076">
    <property type="entry name" value="Acyltransf_C"/>
    <property type="match status" value="1"/>
</dbReference>
<dbReference type="Proteomes" id="UP001233172">
    <property type="component" value="Unassembled WGS sequence"/>
</dbReference>
<keyword evidence="4" id="KW-1133">Transmembrane helix</keyword>
<evidence type="ECO:0000259" key="5">
    <source>
        <dbReference type="SMART" id="SM00563"/>
    </source>
</evidence>
<reference evidence="6" key="2">
    <citation type="submission" date="2023-04" db="EMBL/GenBank/DDBJ databases">
        <authorList>
            <person name="Bu L."/>
            <person name="Lu L."/>
            <person name="Laidemitt M.R."/>
            <person name="Zhang S.M."/>
            <person name="Mutuku M."/>
            <person name="Mkoji G."/>
            <person name="Steinauer M."/>
            <person name="Loker E.S."/>
        </authorList>
    </citation>
    <scope>NUCLEOTIDE SEQUENCE</scope>
    <source>
        <strain evidence="6">KasaAsao</strain>
        <tissue evidence="6">Whole Snail</tissue>
    </source>
</reference>
<evidence type="ECO:0000256" key="4">
    <source>
        <dbReference type="SAM" id="Phobius"/>
    </source>
</evidence>
<dbReference type="CDD" id="cd07990">
    <property type="entry name" value="LPLAT_LCLAT1-like"/>
    <property type="match status" value="1"/>
</dbReference>
<dbReference type="Pfam" id="PF01553">
    <property type="entry name" value="Acyltransferase"/>
    <property type="match status" value="1"/>
</dbReference>
<dbReference type="PANTHER" id="PTHR10983:SF2">
    <property type="entry name" value="ACYL-COA:LYSOPHOSPHATIDYLGLYCEROL ACYLTRANSFERASE 1"/>
    <property type="match status" value="1"/>
</dbReference>
<sequence>MSLTTYVGYVIKFIYFFLSNLYSLPCYLVWMVLLTPLRFIAPNLYWKIESFMFRMLQCMVVTWFEINNFKVQECGDDIGVLHNKEAILLCNHQSTGDTPVIMVSTYNKKMASGTMLWIIYVIFKYTHFGVVSCLRGDFFIDQGKDVRQLQLDRLKKHLVEIYLPRNKKWLLVFPEGGFMYKRLESSQQYARKNGYPVLQHTTLPRIGAVKTILDTVGVPHQASDNVEPNGNYQIKDSSKPLEWVIDMTIAYKDRKALDMLGMVVGLYPQSDVLVHYRVYRAQDIPRDDVGLTSWLYDVYAKKDAMLDYYYKKGHLPDEIINAPSELPRIPLSVLKFDLLDQLLVHTFYLTSCYVHYHYIIKPMFLFVSYCLQLIC</sequence>
<comment type="similarity">
    <text evidence="1">Belongs to the 1-acyl-sn-glycerol-3-phosphate acyltransferase family.</text>
</comment>
<dbReference type="SMART" id="SM00563">
    <property type="entry name" value="PlsC"/>
    <property type="match status" value="1"/>
</dbReference>
<dbReference type="PANTHER" id="PTHR10983">
    <property type="entry name" value="1-ACYLGLYCEROL-3-PHOSPHATE ACYLTRANSFERASE-RELATED"/>
    <property type="match status" value="1"/>
</dbReference>
<keyword evidence="2" id="KW-0808">Transferase</keyword>
<dbReference type="GO" id="GO:0036149">
    <property type="term" value="P:phosphatidylinositol acyl-chain remodeling"/>
    <property type="evidence" value="ECO:0007669"/>
    <property type="project" value="TreeGrafter"/>
</dbReference>
<organism evidence="6 7">
    <name type="scientific">Biomphalaria pfeifferi</name>
    <name type="common">Bloodfluke planorb</name>
    <name type="synonym">Freshwater snail</name>
    <dbReference type="NCBI Taxonomy" id="112525"/>
    <lineage>
        <taxon>Eukaryota</taxon>
        <taxon>Metazoa</taxon>
        <taxon>Spiralia</taxon>
        <taxon>Lophotrochozoa</taxon>
        <taxon>Mollusca</taxon>
        <taxon>Gastropoda</taxon>
        <taxon>Heterobranchia</taxon>
        <taxon>Euthyneura</taxon>
        <taxon>Panpulmonata</taxon>
        <taxon>Hygrophila</taxon>
        <taxon>Lymnaeoidea</taxon>
        <taxon>Planorbidae</taxon>
        <taxon>Biomphalaria</taxon>
    </lineage>
</organism>
<dbReference type="InterPro" id="IPR002123">
    <property type="entry name" value="Plipid/glycerol_acylTrfase"/>
</dbReference>
<reference evidence="6" key="1">
    <citation type="journal article" date="2023" name="PLoS Negl. Trop. Dis.">
        <title>A genome sequence for Biomphalaria pfeifferi, the major vector snail for the human-infecting parasite Schistosoma mansoni.</title>
        <authorList>
            <person name="Bu L."/>
            <person name="Lu L."/>
            <person name="Laidemitt M.R."/>
            <person name="Zhang S.M."/>
            <person name="Mutuku M."/>
            <person name="Mkoji G."/>
            <person name="Steinauer M."/>
            <person name="Loker E.S."/>
        </authorList>
    </citation>
    <scope>NUCLEOTIDE SEQUENCE</scope>
    <source>
        <strain evidence="6">KasaAsao</strain>
    </source>
</reference>
<dbReference type="EMBL" id="JASAOG010000158">
    <property type="protein sequence ID" value="KAK0046908.1"/>
    <property type="molecule type" value="Genomic_DNA"/>
</dbReference>
<dbReference type="SUPFAM" id="SSF69593">
    <property type="entry name" value="Glycerol-3-phosphate (1)-acyltransferase"/>
    <property type="match status" value="1"/>
</dbReference>
<dbReference type="GO" id="GO:0005783">
    <property type="term" value="C:endoplasmic reticulum"/>
    <property type="evidence" value="ECO:0007669"/>
    <property type="project" value="TreeGrafter"/>
</dbReference>
<keyword evidence="4" id="KW-0812">Transmembrane</keyword>
<dbReference type="GO" id="GO:0016746">
    <property type="term" value="F:acyltransferase activity"/>
    <property type="evidence" value="ECO:0007669"/>
    <property type="project" value="UniProtKB-KW"/>
</dbReference>
<proteinExistence type="inferred from homology"/>
<accession>A0AAD8F173</accession>